<evidence type="ECO:0000313" key="2">
    <source>
        <dbReference type="Proteomes" id="UP000327157"/>
    </source>
</evidence>
<accession>A0A5N5HVH0</accession>
<evidence type="ECO:0000313" key="1">
    <source>
        <dbReference type="EMBL" id="KAB2630221.1"/>
    </source>
</evidence>
<name>A0A5N5HVH0_9ROSA</name>
<dbReference type="PANTHER" id="PTHR33116">
    <property type="entry name" value="REVERSE TRANSCRIPTASE ZINC-BINDING DOMAIN-CONTAINING PROTEIN-RELATED-RELATED"/>
    <property type="match status" value="1"/>
</dbReference>
<keyword evidence="2" id="KW-1185">Reference proteome</keyword>
<dbReference type="OrthoDB" id="1938246at2759"/>
<reference evidence="2" key="2">
    <citation type="submission" date="2019-10" db="EMBL/GenBank/DDBJ databases">
        <title>A de novo genome assembly of a pear dwarfing rootstock.</title>
        <authorList>
            <person name="Wang F."/>
            <person name="Wang J."/>
            <person name="Li S."/>
            <person name="Zhang Y."/>
            <person name="Fang M."/>
            <person name="Ma L."/>
            <person name="Zhao Y."/>
            <person name="Jiang S."/>
        </authorList>
    </citation>
    <scope>NUCLEOTIDE SEQUENCE [LARGE SCALE GENOMIC DNA]</scope>
</reference>
<dbReference type="PANTHER" id="PTHR33116:SF86">
    <property type="entry name" value="REVERSE TRANSCRIPTASE DOMAIN-CONTAINING PROTEIN"/>
    <property type="match status" value="1"/>
</dbReference>
<proteinExistence type="predicted"/>
<gene>
    <name evidence="1" type="ORF">D8674_007740</name>
</gene>
<organism evidence="1 2">
    <name type="scientific">Pyrus ussuriensis x Pyrus communis</name>
    <dbReference type="NCBI Taxonomy" id="2448454"/>
    <lineage>
        <taxon>Eukaryota</taxon>
        <taxon>Viridiplantae</taxon>
        <taxon>Streptophyta</taxon>
        <taxon>Embryophyta</taxon>
        <taxon>Tracheophyta</taxon>
        <taxon>Spermatophyta</taxon>
        <taxon>Magnoliopsida</taxon>
        <taxon>eudicotyledons</taxon>
        <taxon>Gunneridae</taxon>
        <taxon>Pentapetalae</taxon>
        <taxon>rosids</taxon>
        <taxon>fabids</taxon>
        <taxon>Rosales</taxon>
        <taxon>Rosaceae</taxon>
        <taxon>Amygdaloideae</taxon>
        <taxon>Maleae</taxon>
        <taxon>Pyrus</taxon>
    </lineage>
</organism>
<reference evidence="1 2" key="3">
    <citation type="submission" date="2019-11" db="EMBL/GenBank/DDBJ databases">
        <title>A de novo genome assembly of a pear dwarfing rootstock.</title>
        <authorList>
            <person name="Wang F."/>
            <person name="Wang J."/>
            <person name="Li S."/>
            <person name="Zhang Y."/>
            <person name="Fang M."/>
            <person name="Ma L."/>
            <person name="Zhao Y."/>
            <person name="Jiang S."/>
        </authorList>
    </citation>
    <scope>NUCLEOTIDE SEQUENCE [LARGE SCALE GENOMIC DNA]</scope>
    <source>
        <strain evidence="1">S2</strain>
        <tissue evidence="1">Leaf</tissue>
    </source>
</reference>
<reference evidence="1 2" key="1">
    <citation type="submission" date="2019-09" db="EMBL/GenBank/DDBJ databases">
        <authorList>
            <person name="Ou C."/>
        </authorList>
    </citation>
    <scope>NUCLEOTIDE SEQUENCE [LARGE SCALE GENOMIC DNA]</scope>
    <source>
        <strain evidence="1">S2</strain>
        <tissue evidence="1">Leaf</tissue>
    </source>
</reference>
<comment type="caution">
    <text evidence="1">The sequence shown here is derived from an EMBL/GenBank/DDBJ whole genome shotgun (WGS) entry which is preliminary data.</text>
</comment>
<protein>
    <submittedName>
        <fullName evidence="1">Uncharacterized protein</fullName>
    </submittedName>
</protein>
<sequence length="410" mass="45926">MRQLTGIQLNYGCPIISHLFFADDTLIFMRADKQNCDCLLRILDDYCTASGQLVNYQKSCMFFGANVPRSLSVELSHIVGMPLAQDPGKYLGLPSFWGHSKKQGLAFVKGRILEKVQGWKQCTLSQAGKEILIKAVIQAIPAYPMHIFKFPSTLCSDFDALIAEFWWGKNGGEKSIHWVSRGLLGYPKQDGGMGFRNFQDFNDALLAKQCWRLIHDPNSLWAQLLKARYFPHCSFMDATLGGRASWGWSNLLVGREILLRSAHWQIMNGRSTSFVYDNMGISPNHVIMAIMTSVNGFLEATDASVCSPQRNLSLSGPPARWGPPGHPFMKVNVDASWSASSKCGYAGVVIRDHTGKFVAAKQAAGRLSLLYQRLCALGGTFRTVAGIGFRDRPIWRRMCWRREVIRRCAM</sequence>
<dbReference type="AlphaFoldDB" id="A0A5N5HVH0"/>
<dbReference type="Proteomes" id="UP000327157">
    <property type="component" value="Chromosome 12"/>
</dbReference>
<dbReference type="EMBL" id="SMOL01000143">
    <property type="protein sequence ID" value="KAB2630221.1"/>
    <property type="molecule type" value="Genomic_DNA"/>
</dbReference>